<protein>
    <submittedName>
        <fullName evidence="1">Uncharacterized protein</fullName>
    </submittedName>
</protein>
<dbReference type="KEGG" id="msil:METEAL_31800"/>
<dbReference type="Proteomes" id="UP001238179">
    <property type="component" value="Chromosome"/>
</dbReference>
<accession>A0AA48GJ89</accession>
<dbReference type="EMBL" id="AP027080">
    <property type="protein sequence ID" value="BDU74006.1"/>
    <property type="molecule type" value="Genomic_DNA"/>
</dbReference>
<dbReference type="RefSeq" id="WP_316412678.1">
    <property type="nucleotide sequence ID" value="NZ_AP027080.1"/>
</dbReference>
<organism evidence="1 2">
    <name type="scientific">Mesoterricola silvestris</name>
    <dbReference type="NCBI Taxonomy" id="2927979"/>
    <lineage>
        <taxon>Bacteria</taxon>
        <taxon>Pseudomonadati</taxon>
        <taxon>Acidobacteriota</taxon>
        <taxon>Holophagae</taxon>
        <taxon>Holophagales</taxon>
        <taxon>Holophagaceae</taxon>
        <taxon>Mesoterricola</taxon>
    </lineage>
</organism>
<keyword evidence="2" id="KW-1185">Reference proteome</keyword>
<dbReference type="AlphaFoldDB" id="A0AA48GJ89"/>
<gene>
    <name evidence="1" type="ORF">METEAL_31800</name>
</gene>
<reference evidence="2" key="1">
    <citation type="journal article" date="2023" name="Int. J. Syst. Evol. Microbiol.">
        <title>Mesoterricola silvestris gen. nov., sp. nov., Mesoterricola sediminis sp. nov., Geothrix oryzae sp. nov., Geothrix edaphica sp. nov., Geothrix rubra sp. nov., and Geothrix limicola sp. nov., six novel members of Acidobacteriota isolated from soils.</title>
        <authorList>
            <person name="Itoh H."/>
            <person name="Sugisawa Y."/>
            <person name="Mise K."/>
            <person name="Xu Z."/>
            <person name="Kuniyasu M."/>
            <person name="Ushijima N."/>
            <person name="Kawano K."/>
            <person name="Kobayashi E."/>
            <person name="Shiratori Y."/>
            <person name="Masuda Y."/>
            <person name="Senoo K."/>
        </authorList>
    </citation>
    <scope>NUCLEOTIDE SEQUENCE [LARGE SCALE GENOMIC DNA]</scope>
    <source>
        <strain evidence="2">W79</strain>
    </source>
</reference>
<name>A0AA48GJ89_9BACT</name>
<sequence>MWNRRAAAAVLLAGALQGEPPGKVVVLEAATTGIPPLPASVAEARKGYGRVRKELDAAYREAEAYLAAGSRELAALGRTGTSFTLPASLAPEARTLSGFLFDGAFLALEEPLLQRWNEWQTTLLRQGLARPAEAQRMADAMRLLSSSKAEVRDRVPAAGGTLEVLCEDPAGQDRTVLRLPPNVRWVEVLAVDRMPYGANTEFGKLATAYADAQATLLAEAWTPLTAHLKKEAAALLDLDRTAPPTEDPALKALRLMARVNYMERFRSTLWFCQVVWAHMASRNVSSIRQM</sequence>
<evidence type="ECO:0000313" key="2">
    <source>
        <dbReference type="Proteomes" id="UP001238179"/>
    </source>
</evidence>
<evidence type="ECO:0000313" key="1">
    <source>
        <dbReference type="EMBL" id="BDU74006.1"/>
    </source>
</evidence>
<proteinExistence type="predicted"/>